<sequence length="238" mass="26410">MIENKDTILAKAKAWFRETIVINHAGNSQKLVDPKEFNINPFLTVYLANFLTGNSSPQSVAKALIYPRVLGNSITTSFGANIQKFASDVLDGFASTTSGIDIEFIDQVDGVRKYCQLKAGPNTINKDDVETIAGHFKGVINLAKVNGLRVSYDDMVVGLIYGEAHQLSAHYKRITSQYNYPVLAAHDFWFRLTGDDGFYSELVTAIGEVAIEADYSQELNKIIDELAQHDEIIRLSQI</sequence>
<gene>
    <name evidence="2" type="ORF">KDM87_01060</name>
</gene>
<keyword evidence="2" id="KW-0255">Endonuclease</keyword>
<dbReference type="GO" id="GO:0004519">
    <property type="term" value="F:endonuclease activity"/>
    <property type="evidence" value="ECO:0007669"/>
    <property type="project" value="UniProtKB-KW"/>
</dbReference>
<dbReference type="InterPro" id="IPR032793">
    <property type="entry name" value="RE_EcoO109IR"/>
</dbReference>
<evidence type="ECO:0000259" key="1">
    <source>
        <dbReference type="Pfam" id="PF14511"/>
    </source>
</evidence>
<keyword evidence="2" id="KW-0540">Nuclease</keyword>
<feature type="domain" description="Type II restriction endonuclease EcoO109IR" evidence="1">
    <location>
        <begin position="76"/>
        <end position="212"/>
    </location>
</feature>
<keyword evidence="3" id="KW-1185">Reference proteome</keyword>
<protein>
    <submittedName>
        <fullName evidence="2">Restriction endonuclease</fullName>
    </submittedName>
</protein>
<dbReference type="InterPro" id="IPR012297">
    <property type="entry name" value="EcoO109IR_cat_dom_sf"/>
</dbReference>
<dbReference type="CDD" id="cd22346">
    <property type="entry name" value="PDDEXK_nuclease"/>
    <property type="match status" value="1"/>
</dbReference>
<dbReference type="SUPFAM" id="SSF52980">
    <property type="entry name" value="Restriction endonuclease-like"/>
    <property type="match status" value="1"/>
</dbReference>
<keyword evidence="2" id="KW-0378">Hydrolase</keyword>
<dbReference type="Gene3D" id="3.40.1560.10">
    <property type="entry name" value="type ii restriction endonuclease, domain 2"/>
    <property type="match status" value="1"/>
</dbReference>
<dbReference type="Proteomes" id="UP000682982">
    <property type="component" value="Unassembled WGS sequence"/>
</dbReference>
<dbReference type="EMBL" id="JAGSPK010000001">
    <property type="protein sequence ID" value="MBR7791168.1"/>
    <property type="molecule type" value="Genomic_DNA"/>
</dbReference>
<accession>A0ABS5GXJ1</accession>
<name>A0ABS5GXJ1_9BURK</name>
<dbReference type="RefSeq" id="WP_212677386.1">
    <property type="nucleotide sequence ID" value="NZ_JAGSPK010000001.1"/>
</dbReference>
<organism evidence="2 3">
    <name type="scientific">Undibacterium rivi</name>
    <dbReference type="NCBI Taxonomy" id="2828729"/>
    <lineage>
        <taxon>Bacteria</taxon>
        <taxon>Pseudomonadati</taxon>
        <taxon>Pseudomonadota</taxon>
        <taxon>Betaproteobacteria</taxon>
        <taxon>Burkholderiales</taxon>
        <taxon>Oxalobacteraceae</taxon>
        <taxon>Undibacterium</taxon>
    </lineage>
</organism>
<evidence type="ECO:0000313" key="2">
    <source>
        <dbReference type="EMBL" id="MBR7791168.1"/>
    </source>
</evidence>
<reference evidence="2 3" key="1">
    <citation type="submission" date="2021-04" db="EMBL/GenBank/DDBJ databases">
        <title>novel species isolated from subtropical streams in China.</title>
        <authorList>
            <person name="Lu H."/>
        </authorList>
    </citation>
    <scope>NUCLEOTIDE SEQUENCE [LARGE SCALE GENOMIC DNA]</scope>
    <source>
        <strain evidence="2 3">FT147W</strain>
    </source>
</reference>
<comment type="caution">
    <text evidence="2">The sequence shown here is derived from an EMBL/GenBank/DDBJ whole genome shotgun (WGS) entry which is preliminary data.</text>
</comment>
<evidence type="ECO:0000313" key="3">
    <source>
        <dbReference type="Proteomes" id="UP000682982"/>
    </source>
</evidence>
<proteinExistence type="predicted"/>
<dbReference type="Pfam" id="PF14511">
    <property type="entry name" value="RE_EcoO109I"/>
    <property type="match status" value="1"/>
</dbReference>
<dbReference type="InterPro" id="IPR011335">
    <property type="entry name" value="Restrct_endonuc-II-like"/>
</dbReference>